<dbReference type="EMBL" id="WKMX01000016">
    <property type="protein sequence ID" value="MRZ07862.1"/>
    <property type="molecule type" value="Genomic_DNA"/>
</dbReference>
<evidence type="ECO:0000313" key="6">
    <source>
        <dbReference type="Proteomes" id="UP000471216"/>
    </source>
</evidence>
<evidence type="ECO:0000313" key="4">
    <source>
        <dbReference type="EMBL" id="MRZ07862.1"/>
    </source>
</evidence>
<dbReference type="AlphaFoldDB" id="A0A6I2P638"/>
<accession>A0A6I2P638</accession>
<reference evidence="5 6" key="1">
    <citation type="journal article" date="2019" name="Nat. Med.">
        <title>A library of human gut bacterial isolates paired with longitudinal multiomics data enables mechanistic microbiome research.</title>
        <authorList>
            <person name="Poyet M."/>
            <person name="Groussin M."/>
            <person name="Gibbons S.M."/>
            <person name="Avila-Pacheco J."/>
            <person name="Jiang X."/>
            <person name="Kearney S.M."/>
            <person name="Perrotta A.R."/>
            <person name="Berdy B."/>
            <person name="Zhao S."/>
            <person name="Lieberman T.D."/>
            <person name="Swanson P.K."/>
            <person name="Smith M."/>
            <person name="Roesemann S."/>
            <person name="Alexander J.E."/>
            <person name="Rich S.A."/>
            <person name="Livny J."/>
            <person name="Vlamakis H."/>
            <person name="Clish C."/>
            <person name="Bullock K."/>
            <person name="Deik A."/>
            <person name="Scott J."/>
            <person name="Pierce K.A."/>
            <person name="Xavier R.J."/>
            <person name="Alm E.J."/>
        </authorList>
    </citation>
    <scope>NUCLEOTIDE SEQUENCE [LARGE SCALE GENOMIC DNA]</scope>
    <source>
        <strain evidence="4 6">BIOML-A10</strain>
        <strain evidence="3 5">BIOML-A11</strain>
    </source>
</reference>
<dbReference type="NCBIfam" id="NF033517">
    <property type="entry name" value="transpos_IS66"/>
    <property type="match status" value="1"/>
</dbReference>
<feature type="region of interest" description="Disordered" evidence="1">
    <location>
        <begin position="84"/>
        <end position="117"/>
    </location>
</feature>
<evidence type="ECO:0000313" key="3">
    <source>
        <dbReference type="EMBL" id="MRY85749.1"/>
    </source>
</evidence>
<evidence type="ECO:0000313" key="5">
    <source>
        <dbReference type="Proteomes" id="UP000450599"/>
    </source>
</evidence>
<protein>
    <submittedName>
        <fullName evidence="4">IS66 family transposase</fullName>
    </submittedName>
</protein>
<dbReference type="InterPro" id="IPR052344">
    <property type="entry name" value="Transposase-related"/>
</dbReference>
<proteinExistence type="predicted"/>
<dbReference type="PANTHER" id="PTHR33678:SF2">
    <property type="match status" value="1"/>
</dbReference>
<organism evidence="4 6">
    <name type="scientific">Parabacteroides distasonis</name>
    <dbReference type="NCBI Taxonomy" id="823"/>
    <lineage>
        <taxon>Bacteria</taxon>
        <taxon>Pseudomonadati</taxon>
        <taxon>Bacteroidota</taxon>
        <taxon>Bacteroidia</taxon>
        <taxon>Bacteroidales</taxon>
        <taxon>Tannerellaceae</taxon>
        <taxon>Parabacteroides</taxon>
    </lineage>
</organism>
<gene>
    <name evidence="4" type="ORF">GKD54_16945</name>
    <name evidence="3" type="ORF">GKD58_16045</name>
</gene>
<dbReference type="InterPro" id="IPR004291">
    <property type="entry name" value="Transposase_IS66_central"/>
</dbReference>
<dbReference type="PANTHER" id="PTHR33678">
    <property type="entry name" value="BLL1576 PROTEIN"/>
    <property type="match status" value="1"/>
</dbReference>
<dbReference type="Proteomes" id="UP000471216">
    <property type="component" value="Unassembled WGS sequence"/>
</dbReference>
<sequence>MNYGRIITMLEEQLRFSKTQNAQLIEQNARQAELISRMASQIETLTASVHSLEQALLSRDASLEQALVTKRALGKLISNKSEKIVTAPPPCSPSDETPPKKVAPSAKERGNNNAKRKEHFDMEVREHDIYPSRSGFQPELGKFLKTVDSIRYEFVPPRFIKHIHHLHYYQYRGNIIYGNLPATPLLNSSYDASFIAGILQLRYIYSMPVERIIKFFGESGFEISKSTAHGLIKKTAWLFDSLEQALGEAVRQDEYLHMDESYYTVLEKGGKSSTGKASRKVYIWAALASHLRLVHFFYENGSRARKVLTQYIKPDYRGAIQTDGLGDYKILETDEYPHAVRLACFQHCKRKFLDIKENKDAREIIEIINKLYQKEHEMPAGYSPRQIMKYKKKHASPILNELKRKLLAIQAEKSTLPKSSLGKAVSYALKEYPALSNYILAPEYELDNNAIERINRYISLSRRNSLFCGSHQGAKRAALIYSLACSCRMNNINTFEYFKELLNKAVSLNPNTDKNVLRELLPDKWKKDSNAETLTVFYQNMVDKE</sequence>
<dbReference type="Pfam" id="PF03050">
    <property type="entry name" value="DDE_Tnp_IS66"/>
    <property type="match status" value="1"/>
</dbReference>
<dbReference type="EMBL" id="WKMW01000016">
    <property type="protein sequence ID" value="MRY85749.1"/>
    <property type="molecule type" value="Genomic_DNA"/>
</dbReference>
<name>A0A6I2P638_PARDI</name>
<comment type="caution">
    <text evidence="4">The sequence shown here is derived from an EMBL/GenBank/DDBJ whole genome shotgun (WGS) entry which is preliminary data.</text>
</comment>
<dbReference type="Proteomes" id="UP000450599">
    <property type="component" value="Unassembled WGS sequence"/>
</dbReference>
<evidence type="ECO:0000259" key="2">
    <source>
        <dbReference type="Pfam" id="PF03050"/>
    </source>
</evidence>
<evidence type="ECO:0000256" key="1">
    <source>
        <dbReference type="SAM" id="MobiDB-lite"/>
    </source>
</evidence>
<feature type="domain" description="Transposase IS66 central" evidence="2">
    <location>
        <begin position="188"/>
        <end position="475"/>
    </location>
</feature>